<evidence type="ECO:0000313" key="2">
    <source>
        <dbReference type="Proteomes" id="UP001632037"/>
    </source>
</evidence>
<dbReference type="AlphaFoldDB" id="A0ABD3F408"/>
<reference evidence="1 2" key="1">
    <citation type="submission" date="2024-09" db="EMBL/GenBank/DDBJ databases">
        <title>Genome sequencing and assembly of Phytophthora oleae, isolate VK10A, causative agent of rot of olive drupes.</title>
        <authorList>
            <person name="Conti Taguali S."/>
            <person name="Riolo M."/>
            <person name="La Spada F."/>
            <person name="Cacciola S.O."/>
            <person name="Dionisio G."/>
        </authorList>
    </citation>
    <scope>NUCLEOTIDE SEQUENCE [LARGE SCALE GENOMIC DNA]</scope>
    <source>
        <strain evidence="1 2">VK10A</strain>
    </source>
</reference>
<keyword evidence="2" id="KW-1185">Reference proteome</keyword>
<evidence type="ECO:0008006" key="3">
    <source>
        <dbReference type="Google" id="ProtNLM"/>
    </source>
</evidence>
<name>A0ABD3F408_9STRA</name>
<accession>A0ABD3F408</accession>
<comment type="caution">
    <text evidence="1">The sequence shown here is derived from an EMBL/GenBank/DDBJ whole genome shotgun (WGS) entry which is preliminary data.</text>
</comment>
<dbReference type="Proteomes" id="UP001632037">
    <property type="component" value="Unassembled WGS sequence"/>
</dbReference>
<organism evidence="1 2">
    <name type="scientific">Phytophthora oleae</name>
    <dbReference type="NCBI Taxonomy" id="2107226"/>
    <lineage>
        <taxon>Eukaryota</taxon>
        <taxon>Sar</taxon>
        <taxon>Stramenopiles</taxon>
        <taxon>Oomycota</taxon>
        <taxon>Peronosporomycetes</taxon>
        <taxon>Peronosporales</taxon>
        <taxon>Peronosporaceae</taxon>
        <taxon>Phytophthora</taxon>
    </lineage>
</organism>
<gene>
    <name evidence="1" type="ORF">V7S43_013681</name>
</gene>
<proteinExistence type="predicted"/>
<dbReference type="EMBL" id="JBIMZQ010000036">
    <property type="protein sequence ID" value="KAL3661483.1"/>
    <property type="molecule type" value="Genomic_DNA"/>
</dbReference>
<protein>
    <recommendedName>
        <fullName evidence="3">Aspartyl/asparaginy/proline hydroxylase domain-containing protein</fullName>
    </recommendedName>
</protein>
<evidence type="ECO:0000313" key="1">
    <source>
        <dbReference type="EMBL" id="KAL3661483.1"/>
    </source>
</evidence>
<sequence>MDDTFIHVYPGSFNNQVERSGRRTIRLNAGHLLLFRGDLAHNGVGFDRFNVRLHCFVLVRGIPQLPDSTEAVVMRSFQCNRCTELFTRELN</sequence>